<accession>A0A4R2L5W0</accession>
<dbReference type="EMBL" id="SLWV01000002">
    <property type="protein sequence ID" value="TCO79439.1"/>
    <property type="molecule type" value="Genomic_DNA"/>
</dbReference>
<dbReference type="PROSITE" id="PS51257">
    <property type="entry name" value="PROKAR_LIPOPROTEIN"/>
    <property type="match status" value="1"/>
</dbReference>
<dbReference type="RefSeq" id="WP_132242324.1">
    <property type="nucleotide sequence ID" value="NZ_SLWV01000002.1"/>
</dbReference>
<comment type="caution">
    <text evidence="2">The sequence shown here is derived from an EMBL/GenBank/DDBJ whole genome shotgun (WGS) entry which is preliminary data.</text>
</comment>
<dbReference type="SMART" id="SM01325">
    <property type="entry name" value="DUF3160"/>
    <property type="match status" value="1"/>
</dbReference>
<reference evidence="2 3" key="1">
    <citation type="submission" date="2019-03" db="EMBL/GenBank/DDBJ databases">
        <title>Genomic Encyclopedia of Type Strains, Phase IV (KMG-IV): sequencing the most valuable type-strain genomes for metagenomic binning, comparative biology and taxonomic classification.</title>
        <authorList>
            <person name="Goeker M."/>
        </authorList>
    </citation>
    <scope>NUCLEOTIDE SEQUENCE [LARGE SCALE GENOMIC DNA]</scope>
    <source>
        <strain evidence="2 3">DSM 102940</strain>
    </source>
</reference>
<dbReference type="InterPro" id="IPR022601">
    <property type="entry name" value="DUF3160"/>
</dbReference>
<gene>
    <name evidence="2" type="ORF">EV214_102158</name>
</gene>
<sequence>MFKRRMRIILFCLIYLAATIFSTIGCSSVKTEDHKKENDVAKISTEKDEASEKELIKTDQSEEKYKLDESLFALENRRGYINVPFEFVKTEAKVNPYCVDADLSNVENIGQFGEFTEAQKKLLEKNSFFVNPTKQEQLFYIYEDNEYKRIPSFITTDSVLQVYHIFYDYSLRTLEQEKLIDVLEKLTESMLDKSIFLYEKIENEEVKKAQLKNIAYFGVAWKTLGKELPDMIPKDVKTMIDKEYTLIHKKEGFSESSIFPFQLDYSQYRPRGHYTRSDDLKRYFKTMMWYGQAPFPLYVMKEGEKIKDVEQTLQALLITYSLLLGNDGIEDINRWEKIYDPTVFYVGNADDLNFYHYKKLFISVYGENPNVEKLNEKEKLERFYIEADKLPEPIIKAEYTGVTTPVGKQFRFMGQRYIPDSEIIQKLVMPLERPIPSGLDVMGVLGSDRAYDLQINTYHEDEKWAGYVGAFQKMRYKFDHLEEEKWKSNMYYGWLWVLKGLIKPIDEGYPSFMLSDAWKDKSLSTALGSWSELKHDTVLYGKQSGAECGGGEEPPQVKGYVEPSIEVYEKLLWLTKYSRENLKQKEILTGSIESKMQSFEDLLSFLINCSVKELRNEALEASEYDQLLTYGGFLEYLTSSFAEGNPRWFEITSETDKNMAVIADIHTVAPNEYSDGGYFEVGVGPAYEMYVIVPINGKLYMTRGSVFSYHEFLQKNKRLTDEEWQQMIKENKTSPHRSFMKSFIEKGKEEIPEPVKPYSSGC</sequence>
<name>A0A4R2L5W0_9FIRM</name>
<feature type="signal peptide" evidence="1">
    <location>
        <begin position="1"/>
        <end position="22"/>
    </location>
</feature>
<keyword evidence="1" id="KW-0732">Signal</keyword>
<evidence type="ECO:0000256" key="1">
    <source>
        <dbReference type="SAM" id="SignalP"/>
    </source>
</evidence>
<evidence type="ECO:0000313" key="2">
    <source>
        <dbReference type="EMBL" id="TCO79439.1"/>
    </source>
</evidence>
<keyword evidence="3" id="KW-1185">Reference proteome</keyword>
<dbReference type="OrthoDB" id="353549at2"/>
<dbReference type="Proteomes" id="UP000294919">
    <property type="component" value="Unassembled WGS sequence"/>
</dbReference>
<dbReference type="AlphaFoldDB" id="A0A4R2L5W0"/>
<proteinExistence type="predicted"/>
<protein>
    <submittedName>
        <fullName evidence="2">Uncharacterized protein DUF3160</fullName>
    </submittedName>
</protein>
<dbReference type="Pfam" id="PF11369">
    <property type="entry name" value="DUF3160"/>
    <property type="match status" value="1"/>
</dbReference>
<evidence type="ECO:0000313" key="3">
    <source>
        <dbReference type="Proteomes" id="UP000294919"/>
    </source>
</evidence>
<feature type="chain" id="PRO_5038644081" evidence="1">
    <location>
        <begin position="23"/>
        <end position="762"/>
    </location>
</feature>
<organism evidence="2 3">
    <name type="scientific">Marinisporobacter balticus</name>
    <dbReference type="NCBI Taxonomy" id="2018667"/>
    <lineage>
        <taxon>Bacteria</taxon>
        <taxon>Bacillati</taxon>
        <taxon>Bacillota</taxon>
        <taxon>Clostridia</taxon>
        <taxon>Peptostreptococcales</taxon>
        <taxon>Thermotaleaceae</taxon>
        <taxon>Marinisporobacter</taxon>
    </lineage>
</organism>